<dbReference type="STRING" id="1841610.A6X21_11170"/>
<dbReference type="AlphaFoldDB" id="A0A1C3E6K5"/>
<gene>
    <name evidence="1" type="ORF">A6X21_11170</name>
</gene>
<name>A0A1C3E6K5_9PLAN</name>
<accession>A0A1C3E6K5</accession>
<sequence>MMEGLFIVSLFHGTSDFLISFSEFMSLKKAMLQATSRTVGAHPSCRLYRQSTICESEEFPSCFWTPLAF</sequence>
<evidence type="ECO:0000313" key="1">
    <source>
        <dbReference type="EMBL" id="ODA28799.1"/>
    </source>
</evidence>
<dbReference type="Proteomes" id="UP000094828">
    <property type="component" value="Unassembled WGS sequence"/>
</dbReference>
<proteinExistence type="predicted"/>
<comment type="caution">
    <text evidence="1">The sequence shown here is derived from an EMBL/GenBank/DDBJ whole genome shotgun (WGS) entry which is preliminary data.</text>
</comment>
<dbReference type="EMBL" id="LYDR01000151">
    <property type="protein sequence ID" value="ODA28799.1"/>
    <property type="molecule type" value="Genomic_DNA"/>
</dbReference>
<keyword evidence="2" id="KW-1185">Reference proteome</keyword>
<protein>
    <submittedName>
        <fullName evidence="1">Uncharacterized protein</fullName>
    </submittedName>
</protein>
<reference evidence="1 2" key="1">
    <citation type="submission" date="2016-05" db="EMBL/GenBank/DDBJ databases">
        <title>Genomic and physiological characterization of Planctopirus sp. isolated from fresh water lake.</title>
        <authorList>
            <person name="Subhash Y."/>
            <person name="Ramana C."/>
        </authorList>
    </citation>
    <scope>NUCLEOTIDE SEQUENCE [LARGE SCALE GENOMIC DNA]</scope>
    <source>
        <strain evidence="1 2">JC280</strain>
    </source>
</reference>
<evidence type="ECO:0000313" key="2">
    <source>
        <dbReference type="Proteomes" id="UP000094828"/>
    </source>
</evidence>
<organism evidence="1 2">
    <name type="scientific">Planctopirus hydrillae</name>
    <dbReference type="NCBI Taxonomy" id="1841610"/>
    <lineage>
        <taxon>Bacteria</taxon>
        <taxon>Pseudomonadati</taxon>
        <taxon>Planctomycetota</taxon>
        <taxon>Planctomycetia</taxon>
        <taxon>Planctomycetales</taxon>
        <taxon>Planctomycetaceae</taxon>
        <taxon>Planctopirus</taxon>
    </lineage>
</organism>